<accession>A0A1Q2MGJ9</accession>
<comment type="catalytic activity">
    <reaction evidence="5 6">
        <text>holo-[ACP] + malonyl-CoA = malonyl-[ACP] + CoA</text>
        <dbReference type="Rhea" id="RHEA:41792"/>
        <dbReference type="Rhea" id="RHEA-COMP:9623"/>
        <dbReference type="Rhea" id="RHEA-COMP:9685"/>
        <dbReference type="ChEBI" id="CHEBI:57287"/>
        <dbReference type="ChEBI" id="CHEBI:57384"/>
        <dbReference type="ChEBI" id="CHEBI:64479"/>
        <dbReference type="ChEBI" id="CHEBI:78449"/>
        <dbReference type="EC" id="2.3.1.39"/>
    </reaction>
</comment>
<name>A0A1Q2MGJ9_9BACT</name>
<feature type="active site" evidence="7">
    <location>
        <position position="93"/>
    </location>
</feature>
<dbReference type="FunFam" id="3.30.70.250:FF:000001">
    <property type="entry name" value="Malonyl CoA-acyl carrier protein transacylase"/>
    <property type="match status" value="1"/>
</dbReference>
<evidence type="ECO:0000256" key="6">
    <source>
        <dbReference type="PIRNR" id="PIRNR000446"/>
    </source>
</evidence>
<evidence type="ECO:0000313" key="9">
    <source>
        <dbReference type="EMBL" id="AQQ71811.1"/>
    </source>
</evidence>
<reference evidence="10" key="1">
    <citation type="submission" date="2017-02" db="EMBL/GenBank/DDBJ databases">
        <title>Comparative genomics and description of representatives of a novel lineage of planctomycetes thriving in anoxic sediments.</title>
        <authorList>
            <person name="Spring S."/>
            <person name="Bunk B."/>
            <person name="Sproer C."/>
        </authorList>
    </citation>
    <scope>NUCLEOTIDE SEQUENCE [LARGE SCALE GENOMIC DNA]</scope>
    <source>
        <strain evidence="10">SM-Chi-D1</strain>
    </source>
</reference>
<dbReference type="RefSeq" id="WP_222566333.1">
    <property type="nucleotide sequence ID" value="NZ_CP019646.1"/>
</dbReference>
<dbReference type="SMART" id="SM00827">
    <property type="entry name" value="PKS_AT"/>
    <property type="match status" value="1"/>
</dbReference>
<dbReference type="STRING" id="1851148.SMSP2_02190"/>
<gene>
    <name evidence="9" type="primary">fabD</name>
    <name evidence="9" type="ORF">SMSP2_02190</name>
</gene>
<dbReference type="Gene3D" id="3.40.366.10">
    <property type="entry name" value="Malonyl-Coenzyme A Acyl Carrier Protein, domain 2"/>
    <property type="match status" value="1"/>
</dbReference>
<dbReference type="SUPFAM" id="SSF52151">
    <property type="entry name" value="FabD/lysophospholipase-like"/>
    <property type="match status" value="1"/>
</dbReference>
<evidence type="ECO:0000313" key="10">
    <source>
        <dbReference type="Proteomes" id="UP000188181"/>
    </source>
</evidence>
<comment type="similarity">
    <text evidence="6">Belongs to the fabD family.</text>
</comment>
<dbReference type="PIRSF" id="PIRSF000446">
    <property type="entry name" value="Mct"/>
    <property type="match status" value="1"/>
</dbReference>
<dbReference type="InterPro" id="IPR001227">
    <property type="entry name" value="Ac_transferase_dom_sf"/>
</dbReference>
<dbReference type="InterPro" id="IPR004410">
    <property type="entry name" value="Malonyl_CoA-ACP_transAc_FabD"/>
</dbReference>
<dbReference type="InterPro" id="IPR014043">
    <property type="entry name" value="Acyl_transferase_dom"/>
</dbReference>
<dbReference type="EC" id="2.3.1.39" evidence="1 6"/>
<dbReference type="InterPro" id="IPR016036">
    <property type="entry name" value="Malonyl_transacylase_ACP-bd"/>
</dbReference>
<protein>
    <recommendedName>
        <fullName evidence="2 6">Malonyl CoA-acyl carrier protein transacylase</fullName>
        <ecNumber evidence="1 6">2.3.1.39</ecNumber>
    </recommendedName>
</protein>
<organism evidence="9 10">
    <name type="scientific">Limihaloglobus sulfuriphilus</name>
    <dbReference type="NCBI Taxonomy" id="1851148"/>
    <lineage>
        <taxon>Bacteria</taxon>
        <taxon>Pseudomonadati</taxon>
        <taxon>Planctomycetota</taxon>
        <taxon>Phycisphaerae</taxon>
        <taxon>Sedimentisphaerales</taxon>
        <taxon>Sedimentisphaeraceae</taxon>
        <taxon>Limihaloglobus</taxon>
    </lineage>
</organism>
<dbReference type="GO" id="GO:0004314">
    <property type="term" value="F:[acyl-carrier-protein] S-malonyltransferase activity"/>
    <property type="evidence" value="ECO:0007669"/>
    <property type="project" value="UniProtKB-EC"/>
</dbReference>
<evidence type="ECO:0000256" key="3">
    <source>
        <dbReference type="ARBA" id="ARBA00022679"/>
    </source>
</evidence>
<feature type="active site" evidence="7">
    <location>
        <position position="202"/>
    </location>
</feature>
<sequence length="309" mass="32802">MKTAFLFPGQGAQSVGMGKDVAEKFDAAAFVFEKADKVLGYSVSDICFNGPEDKLNSTVYSQPAIFTMSAAVLEVIRNGAADTVEPDVCAGLSLGEYTALYAAGRISFEDGLKLVQKRGEAMQEAADASEGGMVSVLKLDEDKLEQVINEAAQGELLTAANFNCPGQIVLSGSTGACERAARLAEQYGALKAVTLKVAGAFHSSMMQPAADKLAEALKDCDIAQDSQVPVIANVNAEYYTDAASVRDGLCRQLTQSVLYQKCVERLLADGCENFYEIGPGRVLTGLMKKIDRKKKVVNLSNAAAIDAIL</sequence>
<dbReference type="EMBL" id="CP019646">
    <property type="protein sequence ID" value="AQQ71811.1"/>
    <property type="molecule type" value="Genomic_DNA"/>
</dbReference>
<dbReference type="InterPro" id="IPR052760">
    <property type="entry name" value="Mitochondrial_malonyltrans"/>
</dbReference>
<dbReference type="Gene3D" id="3.30.70.250">
    <property type="entry name" value="Malonyl-CoA ACP transacylase, ACP-binding"/>
    <property type="match status" value="1"/>
</dbReference>
<evidence type="ECO:0000259" key="8">
    <source>
        <dbReference type="SMART" id="SM00827"/>
    </source>
</evidence>
<evidence type="ECO:0000256" key="4">
    <source>
        <dbReference type="ARBA" id="ARBA00023315"/>
    </source>
</evidence>
<evidence type="ECO:0000256" key="5">
    <source>
        <dbReference type="ARBA" id="ARBA00048462"/>
    </source>
</evidence>
<dbReference type="AlphaFoldDB" id="A0A1Q2MGJ9"/>
<dbReference type="InterPro" id="IPR016035">
    <property type="entry name" value="Acyl_Trfase/lysoPLipase"/>
</dbReference>
<keyword evidence="3 6" id="KW-0808">Transferase</keyword>
<keyword evidence="10" id="KW-1185">Reference proteome</keyword>
<proteinExistence type="inferred from homology"/>
<dbReference type="InterPro" id="IPR024925">
    <property type="entry name" value="Malonyl_CoA-ACP_transAc"/>
</dbReference>
<evidence type="ECO:0000256" key="2">
    <source>
        <dbReference type="ARBA" id="ARBA00018953"/>
    </source>
</evidence>
<dbReference type="SUPFAM" id="SSF55048">
    <property type="entry name" value="Probable ACP-binding domain of malonyl-CoA ACP transacylase"/>
    <property type="match status" value="1"/>
</dbReference>
<dbReference type="PANTHER" id="PTHR47170">
    <property type="entry name" value="MALONYL-COA ACP TRANSACYLASE, ACP-BINDING"/>
    <property type="match status" value="1"/>
</dbReference>
<keyword evidence="4 6" id="KW-0012">Acyltransferase</keyword>
<evidence type="ECO:0000256" key="7">
    <source>
        <dbReference type="PIRSR" id="PIRSR000446-1"/>
    </source>
</evidence>
<evidence type="ECO:0000256" key="1">
    <source>
        <dbReference type="ARBA" id="ARBA00013258"/>
    </source>
</evidence>
<dbReference type="NCBIfam" id="TIGR00128">
    <property type="entry name" value="fabD"/>
    <property type="match status" value="1"/>
</dbReference>
<feature type="domain" description="Malonyl-CoA:ACP transacylase (MAT)" evidence="8">
    <location>
        <begin position="6"/>
        <end position="304"/>
    </location>
</feature>
<dbReference type="Proteomes" id="UP000188181">
    <property type="component" value="Chromosome"/>
</dbReference>
<dbReference type="PANTHER" id="PTHR47170:SF2">
    <property type="entry name" value="MALONYL-COA:ACP TRANSACYLASE (MAT) DOMAIN-CONTAINING PROTEIN"/>
    <property type="match status" value="1"/>
</dbReference>
<dbReference type="KEGG" id="pbas:SMSP2_02190"/>
<dbReference type="Pfam" id="PF00698">
    <property type="entry name" value="Acyl_transf_1"/>
    <property type="match status" value="1"/>
</dbReference>